<sequence>MSKARSMVQHLKHAEGVRLLLTPNRSLSWRGNVRIWLCVVAVTAIIATGMALAGAWVIIPFAGAEVLALAAGVYLTSKACQRQEVLTINDGDIRLEKGRTRKLSEWTLPLRYARLRMNPPAHPFAPPKLALIHRDVHVSLGSFLNLEDTEALVSFLESRGLTVERKQPEPEGGLWF</sequence>
<dbReference type="RefSeq" id="WP_223794194.1">
    <property type="nucleotide sequence ID" value="NZ_JAUMIS010000001.1"/>
</dbReference>
<dbReference type="Pfam" id="PF10003">
    <property type="entry name" value="DUF2244"/>
    <property type="match status" value="1"/>
</dbReference>
<name>A0ABT8VX37_9GAMM</name>
<feature type="transmembrane region" description="Helical" evidence="1">
    <location>
        <begin position="35"/>
        <end position="59"/>
    </location>
</feature>
<dbReference type="EMBL" id="JAUMIS010000001">
    <property type="protein sequence ID" value="MDO3720557.1"/>
    <property type="molecule type" value="Genomic_DNA"/>
</dbReference>
<dbReference type="InterPro" id="IPR019253">
    <property type="entry name" value="DUF2244_TM"/>
</dbReference>
<protein>
    <submittedName>
        <fullName evidence="2">DUF2244 domain-containing protein</fullName>
    </submittedName>
</protein>
<keyword evidence="3" id="KW-1185">Reference proteome</keyword>
<keyword evidence="1" id="KW-1133">Transmembrane helix</keyword>
<proteinExistence type="predicted"/>
<accession>A0ABT8VX37</accession>
<evidence type="ECO:0000256" key="1">
    <source>
        <dbReference type="SAM" id="Phobius"/>
    </source>
</evidence>
<organism evidence="2 3">
    <name type="scientific">Marinobacter suaedae</name>
    <dbReference type="NCBI Taxonomy" id="3057675"/>
    <lineage>
        <taxon>Bacteria</taxon>
        <taxon>Pseudomonadati</taxon>
        <taxon>Pseudomonadota</taxon>
        <taxon>Gammaproteobacteria</taxon>
        <taxon>Pseudomonadales</taxon>
        <taxon>Marinobacteraceae</taxon>
        <taxon>Marinobacter</taxon>
    </lineage>
</organism>
<comment type="caution">
    <text evidence="2">The sequence shown here is derived from an EMBL/GenBank/DDBJ whole genome shotgun (WGS) entry which is preliminary data.</text>
</comment>
<keyword evidence="1" id="KW-0812">Transmembrane</keyword>
<evidence type="ECO:0000313" key="2">
    <source>
        <dbReference type="EMBL" id="MDO3720557.1"/>
    </source>
</evidence>
<keyword evidence="1" id="KW-0472">Membrane</keyword>
<reference evidence="2" key="1">
    <citation type="submission" date="2023-07" db="EMBL/GenBank/DDBJ databases">
        <title>Marinobacter sp. chi1 genome sequencing and assembly.</title>
        <authorList>
            <person name="Park S."/>
        </authorList>
    </citation>
    <scope>NUCLEOTIDE SEQUENCE</scope>
    <source>
        <strain evidence="2">Chi1</strain>
    </source>
</reference>
<gene>
    <name evidence="2" type="ORF">QVZ43_02415</name>
</gene>
<dbReference type="Proteomes" id="UP001168640">
    <property type="component" value="Unassembled WGS sequence"/>
</dbReference>
<evidence type="ECO:0000313" key="3">
    <source>
        <dbReference type="Proteomes" id="UP001168640"/>
    </source>
</evidence>